<protein>
    <submittedName>
        <fullName evidence="1">Uncharacterized protein</fullName>
    </submittedName>
</protein>
<dbReference type="RefSeq" id="WP_256551264.1">
    <property type="nucleotide sequence ID" value="NZ_CP101751.1"/>
</dbReference>
<accession>A0ABY5IRT2</accession>
<evidence type="ECO:0000313" key="1">
    <source>
        <dbReference type="EMBL" id="UUC45571.1"/>
    </source>
</evidence>
<organism evidence="1 2">
    <name type="scientific">Flavobacterium cerinum</name>
    <dbReference type="NCBI Taxonomy" id="2502784"/>
    <lineage>
        <taxon>Bacteria</taxon>
        <taxon>Pseudomonadati</taxon>
        <taxon>Bacteroidota</taxon>
        <taxon>Flavobacteriia</taxon>
        <taxon>Flavobacteriales</taxon>
        <taxon>Flavobacteriaceae</taxon>
        <taxon>Flavobacterium</taxon>
    </lineage>
</organism>
<dbReference type="Proteomes" id="UP001059844">
    <property type="component" value="Chromosome"/>
</dbReference>
<gene>
    <name evidence="1" type="ORF">NOX80_18365</name>
</gene>
<sequence length="75" mass="9179">MEKKLITHITSDEKYYYLTREVVIFSFPLFDIPRTRIGRELLYKDECLDKVKEFERQAHERFTYVSTKKETIVNQ</sequence>
<keyword evidence="2" id="KW-1185">Reference proteome</keyword>
<name>A0ABY5IRT2_9FLAO</name>
<proteinExistence type="predicted"/>
<evidence type="ECO:0000313" key="2">
    <source>
        <dbReference type="Proteomes" id="UP001059844"/>
    </source>
</evidence>
<reference evidence="1" key="1">
    <citation type="submission" date="2022-07" db="EMBL/GenBank/DDBJ databases">
        <title>Isolation, identification, and degradation of a PFOSA degrading strain from sewage treatment plant.</title>
        <authorList>
            <person name="Zhang L."/>
            <person name="Huo Y."/>
        </authorList>
    </citation>
    <scope>NUCLEOTIDE SEQUENCE</scope>
    <source>
        <strain evidence="1">C1</strain>
    </source>
</reference>
<dbReference type="EMBL" id="CP101751">
    <property type="protein sequence ID" value="UUC45571.1"/>
    <property type="molecule type" value="Genomic_DNA"/>
</dbReference>